<proteinExistence type="predicted"/>
<sequence length="163" mass="19817">MFLHHESYQTTALEDWVTNFYFRLNIIKPSDIDENYIAREYRIFIHRKTMPPSYQVIGRYQGIIIDTRVSKEEQREMFFHELCHILRHYGIQSMMPAAFRELQEWDTRHFTRYAAIPHHMLSYIDFNDPDVISQMVSLFNVTPKLCEERLMQIKRRTELLVIN</sequence>
<feature type="domain" description="IrrE N-terminal-like" evidence="1">
    <location>
        <begin position="60"/>
        <end position="150"/>
    </location>
</feature>
<dbReference type="RefSeq" id="WP_127736291.1">
    <property type="nucleotide sequence ID" value="NZ_RZTZ01000001.1"/>
</dbReference>
<dbReference type="EMBL" id="RZTZ01000001">
    <property type="protein sequence ID" value="RVT67691.1"/>
    <property type="molecule type" value="Genomic_DNA"/>
</dbReference>
<comment type="caution">
    <text evidence="2">The sequence shown here is derived from an EMBL/GenBank/DDBJ whole genome shotgun (WGS) entry which is preliminary data.</text>
</comment>
<name>A0A437KH83_9BACI</name>
<dbReference type="Proteomes" id="UP000288024">
    <property type="component" value="Unassembled WGS sequence"/>
</dbReference>
<dbReference type="InterPro" id="IPR010359">
    <property type="entry name" value="IrrE_HExxH"/>
</dbReference>
<dbReference type="Pfam" id="PF06114">
    <property type="entry name" value="Peptidase_M78"/>
    <property type="match status" value="1"/>
</dbReference>
<accession>A0A437KH83</accession>
<protein>
    <submittedName>
        <fullName evidence="2">ImmA/IrrE family metallo-endopeptidase</fullName>
    </submittedName>
</protein>
<keyword evidence="3" id="KW-1185">Reference proteome</keyword>
<organism evidence="2 3">
    <name type="scientific">Niallia taxi</name>
    <dbReference type="NCBI Taxonomy" id="2499688"/>
    <lineage>
        <taxon>Bacteria</taxon>
        <taxon>Bacillati</taxon>
        <taxon>Bacillota</taxon>
        <taxon>Bacilli</taxon>
        <taxon>Bacillales</taxon>
        <taxon>Bacillaceae</taxon>
        <taxon>Niallia</taxon>
    </lineage>
</organism>
<dbReference type="AlphaFoldDB" id="A0A437KH83"/>
<reference evidence="2 3" key="1">
    <citation type="submission" date="2019-01" db="EMBL/GenBank/DDBJ databases">
        <title>Bacillus sp. M5HDSG1-1, whole genome shotgun sequence.</title>
        <authorList>
            <person name="Tuo L."/>
        </authorList>
    </citation>
    <scope>NUCLEOTIDE SEQUENCE [LARGE SCALE GENOMIC DNA]</scope>
    <source>
        <strain evidence="2 3">M5HDSG1-1</strain>
    </source>
</reference>
<evidence type="ECO:0000259" key="1">
    <source>
        <dbReference type="Pfam" id="PF06114"/>
    </source>
</evidence>
<gene>
    <name evidence="2" type="ORF">EM808_04235</name>
</gene>
<evidence type="ECO:0000313" key="3">
    <source>
        <dbReference type="Proteomes" id="UP000288024"/>
    </source>
</evidence>
<evidence type="ECO:0000313" key="2">
    <source>
        <dbReference type="EMBL" id="RVT67691.1"/>
    </source>
</evidence>